<keyword evidence="5" id="KW-0012">Acyltransferase</keyword>
<dbReference type="CDD" id="cd00834">
    <property type="entry name" value="KAS_I_II"/>
    <property type="match status" value="1"/>
</dbReference>
<dbReference type="RefSeq" id="WP_034515109.1">
    <property type="nucleotide sequence ID" value="NZ_CBCRWE010000056.1"/>
</dbReference>
<keyword evidence="2 3" id="KW-0808">Transferase</keyword>
<keyword evidence="6" id="KW-1185">Reference proteome</keyword>
<dbReference type="InterPro" id="IPR020841">
    <property type="entry name" value="PKS_Beta-ketoAc_synthase_dom"/>
</dbReference>
<dbReference type="Pfam" id="PF00109">
    <property type="entry name" value="ketoacyl-synt"/>
    <property type="match status" value="1"/>
</dbReference>
<comment type="similarity">
    <text evidence="1 3">Belongs to the thiolase-like superfamily. Beta-ketoacyl-ACP synthases family.</text>
</comment>
<evidence type="ECO:0000256" key="1">
    <source>
        <dbReference type="ARBA" id="ARBA00008467"/>
    </source>
</evidence>
<dbReference type="PANTHER" id="PTHR11712">
    <property type="entry name" value="POLYKETIDE SYNTHASE-RELATED"/>
    <property type="match status" value="1"/>
</dbReference>
<dbReference type="InterPro" id="IPR014030">
    <property type="entry name" value="Ketoacyl_synth_N"/>
</dbReference>
<dbReference type="AlphaFoldDB" id="A0A448KFT0"/>
<evidence type="ECO:0000256" key="3">
    <source>
        <dbReference type="RuleBase" id="RU003694"/>
    </source>
</evidence>
<dbReference type="SUPFAM" id="SSF53901">
    <property type="entry name" value="Thiolase-like"/>
    <property type="match status" value="2"/>
</dbReference>
<dbReference type="InterPro" id="IPR000794">
    <property type="entry name" value="Beta-ketoacyl_synthase"/>
</dbReference>
<dbReference type="InterPro" id="IPR014031">
    <property type="entry name" value="Ketoacyl_synth_C"/>
</dbReference>
<dbReference type="KEGG" id="asla:NCTC11923_02457"/>
<gene>
    <name evidence="5" type="primary">fabF_2</name>
    <name evidence="5" type="ORF">NCTC11923_02457</name>
</gene>
<organism evidence="5 6">
    <name type="scientific">Actinomyces slackii</name>
    <dbReference type="NCBI Taxonomy" id="52774"/>
    <lineage>
        <taxon>Bacteria</taxon>
        <taxon>Bacillati</taxon>
        <taxon>Actinomycetota</taxon>
        <taxon>Actinomycetes</taxon>
        <taxon>Actinomycetales</taxon>
        <taxon>Actinomycetaceae</taxon>
        <taxon>Actinomyces</taxon>
    </lineage>
</organism>
<feature type="domain" description="Ketosynthase family 3 (KS3)" evidence="4">
    <location>
        <begin position="4"/>
        <end position="392"/>
    </location>
</feature>
<sequence>MNSKTRVVVTGIGPVSPIGTGKDEYADALISGSSGASEISAFSTDGFEQTTACEVANLPRDPQLERASQFAVTAALLAVEDAQLSSDRLSRAATAVYVGTTDGESQCLDAISERLLSETKPSCMEAIQSFPLNLSRSVVSSLGLKDVEYMTIATACSAGNYAVGAGYDAIRSGDVELAIVGGADALCRKTFTGFYRLGTVAPERCQPFDLNRRGILTAEGAGMMVLESLEHAVARGAHIYAEVAGYAINCDAKHPVAPDVEGVKACMNKALQLADIQAEEVDLISAHGTGTRSNDVSECNALMSVFNGHLPPVISMKSMLGHTMGASSALAVIGCLLAMENQVIPPTINFETPDPECPVDCVPNRARQARLDVVMNDGLAFGGNNAVVLLRRVKLDRQSAE</sequence>
<dbReference type="InterPro" id="IPR016039">
    <property type="entry name" value="Thiolase-like"/>
</dbReference>
<dbReference type="EC" id="2.3.1.179" evidence="5"/>
<accession>A0A448KFT0</accession>
<dbReference type="SMART" id="SM00825">
    <property type="entry name" value="PKS_KS"/>
    <property type="match status" value="1"/>
</dbReference>
<dbReference type="STRING" id="1278298.GCA_000428685_02546"/>
<protein>
    <submittedName>
        <fullName evidence="5">3-oxoacyl-[acyl-carrier-protein] synthase 2</fullName>
        <ecNumber evidence="5">2.3.1.179</ecNumber>
    </submittedName>
</protein>
<dbReference type="GO" id="GO:0004315">
    <property type="term" value="F:3-oxoacyl-[acyl-carrier-protein] synthase activity"/>
    <property type="evidence" value="ECO:0007669"/>
    <property type="project" value="UniProtKB-EC"/>
</dbReference>
<name>A0A448KFT0_9ACTO</name>
<dbReference type="PANTHER" id="PTHR11712:SF336">
    <property type="entry name" value="3-OXOACYL-[ACYL-CARRIER-PROTEIN] SYNTHASE, MITOCHONDRIAL"/>
    <property type="match status" value="1"/>
</dbReference>
<dbReference type="EMBL" id="LR134363">
    <property type="protein sequence ID" value="VEG75779.1"/>
    <property type="molecule type" value="Genomic_DNA"/>
</dbReference>
<dbReference type="Gene3D" id="3.40.47.10">
    <property type="match status" value="1"/>
</dbReference>
<dbReference type="GO" id="GO:0006633">
    <property type="term" value="P:fatty acid biosynthetic process"/>
    <property type="evidence" value="ECO:0007669"/>
    <property type="project" value="TreeGrafter"/>
</dbReference>
<evidence type="ECO:0000259" key="4">
    <source>
        <dbReference type="PROSITE" id="PS52004"/>
    </source>
</evidence>
<dbReference type="Pfam" id="PF02801">
    <property type="entry name" value="Ketoacyl-synt_C"/>
    <property type="match status" value="1"/>
</dbReference>
<dbReference type="Proteomes" id="UP000276899">
    <property type="component" value="Chromosome"/>
</dbReference>
<evidence type="ECO:0000313" key="6">
    <source>
        <dbReference type="Proteomes" id="UP000276899"/>
    </source>
</evidence>
<dbReference type="PROSITE" id="PS52004">
    <property type="entry name" value="KS3_2"/>
    <property type="match status" value="1"/>
</dbReference>
<reference evidence="5 6" key="1">
    <citation type="submission" date="2018-12" db="EMBL/GenBank/DDBJ databases">
        <authorList>
            <consortium name="Pathogen Informatics"/>
        </authorList>
    </citation>
    <scope>NUCLEOTIDE SEQUENCE [LARGE SCALE GENOMIC DNA]</scope>
    <source>
        <strain evidence="5 6">NCTC11923</strain>
    </source>
</reference>
<proteinExistence type="inferred from homology"/>
<evidence type="ECO:0000313" key="5">
    <source>
        <dbReference type="EMBL" id="VEG75779.1"/>
    </source>
</evidence>
<evidence type="ECO:0000256" key="2">
    <source>
        <dbReference type="ARBA" id="ARBA00022679"/>
    </source>
</evidence>